<dbReference type="PANTHER" id="PTHR31674:SF86">
    <property type="entry name" value="B3 DOMAIN-CONTAINING PROTEIN OS04G0347400-RELATED"/>
    <property type="match status" value="1"/>
</dbReference>
<dbReference type="SUPFAM" id="SSF101936">
    <property type="entry name" value="DNA-binding pseudobarrel domain"/>
    <property type="match status" value="2"/>
</dbReference>
<dbReference type="EMBL" id="JACEFO010002041">
    <property type="protein sequence ID" value="KAF8688183.1"/>
    <property type="molecule type" value="Genomic_DNA"/>
</dbReference>
<keyword evidence="5" id="KW-0539">Nucleus</keyword>
<dbReference type="Proteomes" id="UP000636709">
    <property type="component" value="Unassembled WGS sequence"/>
</dbReference>
<gene>
    <name evidence="8" type="ORF">HU200_042417</name>
</gene>
<keyword evidence="4" id="KW-0804">Transcription</keyword>
<keyword evidence="9" id="KW-1185">Reference proteome</keyword>
<dbReference type="InterPro" id="IPR015300">
    <property type="entry name" value="DNA-bd_pseudobarrel_sf"/>
</dbReference>
<dbReference type="GO" id="GO:0005634">
    <property type="term" value="C:nucleus"/>
    <property type="evidence" value="ECO:0007669"/>
    <property type="project" value="UniProtKB-SubCell"/>
</dbReference>
<comment type="caution">
    <text evidence="8">The sequence shown here is derived from an EMBL/GenBank/DDBJ whole genome shotgun (WGS) entry which is preliminary data.</text>
</comment>
<dbReference type="PROSITE" id="PS50863">
    <property type="entry name" value="B3"/>
    <property type="match status" value="2"/>
</dbReference>
<feature type="region of interest" description="Disordered" evidence="6">
    <location>
        <begin position="97"/>
        <end position="117"/>
    </location>
</feature>
<evidence type="ECO:0000259" key="7">
    <source>
        <dbReference type="PROSITE" id="PS50863"/>
    </source>
</evidence>
<accession>A0A835EFX0</accession>
<keyword evidence="3" id="KW-0238">DNA-binding</keyword>
<evidence type="ECO:0000313" key="8">
    <source>
        <dbReference type="EMBL" id="KAF8688183.1"/>
    </source>
</evidence>
<evidence type="ECO:0000256" key="3">
    <source>
        <dbReference type="ARBA" id="ARBA00023125"/>
    </source>
</evidence>
<organism evidence="8 9">
    <name type="scientific">Digitaria exilis</name>
    <dbReference type="NCBI Taxonomy" id="1010633"/>
    <lineage>
        <taxon>Eukaryota</taxon>
        <taxon>Viridiplantae</taxon>
        <taxon>Streptophyta</taxon>
        <taxon>Embryophyta</taxon>
        <taxon>Tracheophyta</taxon>
        <taxon>Spermatophyta</taxon>
        <taxon>Magnoliopsida</taxon>
        <taxon>Liliopsida</taxon>
        <taxon>Poales</taxon>
        <taxon>Poaceae</taxon>
        <taxon>PACMAD clade</taxon>
        <taxon>Panicoideae</taxon>
        <taxon>Panicodae</taxon>
        <taxon>Paniceae</taxon>
        <taxon>Anthephorinae</taxon>
        <taxon>Digitaria</taxon>
    </lineage>
</organism>
<reference evidence="8" key="1">
    <citation type="submission" date="2020-07" db="EMBL/GenBank/DDBJ databases">
        <title>Genome sequence and genetic diversity analysis of an under-domesticated orphan crop, white fonio (Digitaria exilis).</title>
        <authorList>
            <person name="Bennetzen J.L."/>
            <person name="Chen S."/>
            <person name="Ma X."/>
            <person name="Wang X."/>
            <person name="Yssel A.E.J."/>
            <person name="Chaluvadi S.R."/>
            <person name="Johnson M."/>
            <person name="Gangashetty P."/>
            <person name="Hamidou F."/>
            <person name="Sanogo M.D."/>
            <person name="Zwaenepoel A."/>
            <person name="Wallace J."/>
            <person name="Van De Peer Y."/>
            <person name="Van Deynze A."/>
        </authorList>
    </citation>
    <scope>NUCLEOTIDE SEQUENCE</scope>
    <source>
        <tissue evidence="8">Leaves</tissue>
    </source>
</reference>
<dbReference type="PANTHER" id="PTHR31674">
    <property type="entry name" value="B3 DOMAIN-CONTAINING PROTEIN REM-LIKE 3-RELATED"/>
    <property type="match status" value="1"/>
</dbReference>
<dbReference type="GO" id="GO:0003677">
    <property type="term" value="F:DNA binding"/>
    <property type="evidence" value="ECO:0007669"/>
    <property type="project" value="UniProtKB-KW"/>
</dbReference>
<dbReference type="InterPro" id="IPR003340">
    <property type="entry name" value="B3_DNA-bd"/>
</dbReference>
<evidence type="ECO:0000256" key="5">
    <source>
        <dbReference type="ARBA" id="ARBA00023242"/>
    </source>
</evidence>
<evidence type="ECO:0000313" key="9">
    <source>
        <dbReference type="Proteomes" id="UP000636709"/>
    </source>
</evidence>
<protein>
    <recommendedName>
        <fullName evidence="7">TF-B3 domain-containing protein</fullName>
    </recommendedName>
</protein>
<dbReference type="Pfam" id="PF02362">
    <property type="entry name" value="B3"/>
    <property type="match status" value="1"/>
</dbReference>
<dbReference type="CDD" id="cd10017">
    <property type="entry name" value="B3_DNA"/>
    <property type="match status" value="1"/>
</dbReference>
<comment type="subcellular location">
    <subcellularLocation>
        <location evidence="1">Nucleus</location>
    </subcellularLocation>
</comment>
<dbReference type="Gene3D" id="2.40.330.10">
    <property type="entry name" value="DNA-binding pseudobarrel domain"/>
    <property type="match status" value="2"/>
</dbReference>
<evidence type="ECO:0000256" key="1">
    <source>
        <dbReference type="ARBA" id="ARBA00004123"/>
    </source>
</evidence>
<evidence type="ECO:0000256" key="6">
    <source>
        <dbReference type="SAM" id="MobiDB-lite"/>
    </source>
</evidence>
<keyword evidence="2" id="KW-0805">Transcription regulation</keyword>
<proteinExistence type="predicted"/>
<feature type="domain" description="TF-B3" evidence="7">
    <location>
        <begin position="1"/>
        <end position="62"/>
    </location>
</feature>
<dbReference type="AlphaFoldDB" id="A0A835EFX0"/>
<evidence type="ECO:0000256" key="2">
    <source>
        <dbReference type="ARBA" id="ARBA00023015"/>
    </source>
</evidence>
<dbReference type="OrthoDB" id="696439at2759"/>
<feature type="domain" description="TF-B3" evidence="7">
    <location>
        <begin position="133"/>
        <end position="227"/>
    </location>
</feature>
<dbReference type="InterPro" id="IPR039218">
    <property type="entry name" value="REM_fam"/>
</dbReference>
<name>A0A835EFX0_9POAL</name>
<sequence length="227" mass="26038">MAVISGPHGKMCQIELEINQLGVFFAGGWSQFMAFHGITADNSLLLRYEGNMVFTVKVFELNGCQREYKQKQIVIQQNFGKQQEAPSASIQNCMSKNNWPSGERQKIPKGSFQRNSSYEPKTTCVFEIGRPSWIRKEMNTFTIKNRLQSLPLAFCEMIGLKNHSMIKLKTSMSSARFWRAHLCLYHNCGQLCGSGWKSFCHENEIKAGHICTFKIIEIDVWQVIIDR</sequence>
<evidence type="ECO:0000256" key="4">
    <source>
        <dbReference type="ARBA" id="ARBA00023163"/>
    </source>
</evidence>